<evidence type="ECO:0000259" key="1">
    <source>
        <dbReference type="Pfam" id="PF00881"/>
    </source>
</evidence>
<evidence type="ECO:0000313" key="2">
    <source>
        <dbReference type="EMBL" id="PZE20975.1"/>
    </source>
</evidence>
<sequence length="215" mass="24384">MHFDDFKNVILERRSIRSFTEQDVSIEDIKELIDCARYAPSDTNSQTWEFIAIMNREKIKHIEQMTWDQLHQRAAQAEARGLNREARLLVKSFGPYATAFSDAPVLIICLATPYTSKFRDKIFDPVQLVDDTVWAEEGIKSSCLAAQNLMLAAHAKGLATCPMTGPVLLAAEQLRSYLDIQEESQINMVISLGYPAERPGRLPRKEVDSILRIVD</sequence>
<dbReference type="Gene3D" id="3.40.109.10">
    <property type="entry name" value="NADH Oxidase"/>
    <property type="match status" value="1"/>
</dbReference>
<dbReference type="EMBL" id="NHRJ02000004">
    <property type="protein sequence ID" value="PZE20975.1"/>
    <property type="molecule type" value="Genomic_DNA"/>
</dbReference>
<reference evidence="2" key="1">
    <citation type="submission" date="2018-06" db="EMBL/GenBank/DDBJ databases">
        <title>Paenibacillus xerothermodurans sp. nov. an extremely dry heat resistant spore forming bacterium isolated from the soil of Cape Canaveral, Florida.</title>
        <authorList>
            <person name="Seuylemezian A."/>
            <person name="Kaur N."/>
            <person name="Patil P."/>
            <person name="Patil P."/>
            <person name="Mayilraj S."/>
            <person name="Vaishampayan P."/>
        </authorList>
    </citation>
    <scope>NUCLEOTIDE SEQUENCE [LARGE SCALE GENOMIC DNA]</scope>
    <source>
        <strain evidence="2">ATCC 27380</strain>
    </source>
</reference>
<evidence type="ECO:0000313" key="3">
    <source>
        <dbReference type="Proteomes" id="UP000214746"/>
    </source>
</evidence>
<dbReference type="SUPFAM" id="SSF55469">
    <property type="entry name" value="FMN-dependent nitroreductase-like"/>
    <property type="match status" value="1"/>
</dbReference>
<dbReference type="InterPro" id="IPR050627">
    <property type="entry name" value="Nitroreductase/BluB"/>
</dbReference>
<dbReference type="RefSeq" id="WP_089199834.1">
    <property type="nucleotide sequence ID" value="NZ_NHRJ02000004.1"/>
</dbReference>
<dbReference type="InterPro" id="IPR029479">
    <property type="entry name" value="Nitroreductase"/>
</dbReference>
<dbReference type="PANTHER" id="PTHR23026:SF123">
    <property type="entry name" value="NAD(P)H NITROREDUCTASE RV3131-RELATED"/>
    <property type="match status" value="1"/>
</dbReference>
<dbReference type="GO" id="GO:0016491">
    <property type="term" value="F:oxidoreductase activity"/>
    <property type="evidence" value="ECO:0007669"/>
    <property type="project" value="InterPro"/>
</dbReference>
<accession>A0A2W1NNE4</accession>
<proteinExistence type="predicted"/>
<feature type="domain" description="Nitroreductase" evidence="1">
    <location>
        <begin position="10"/>
        <end position="194"/>
    </location>
</feature>
<dbReference type="PANTHER" id="PTHR23026">
    <property type="entry name" value="NADPH NITROREDUCTASE"/>
    <property type="match status" value="1"/>
</dbReference>
<dbReference type="OrthoDB" id="9783470at2"/>
<name>A0A2W1NNE4_PAEXE</name>
<keyword evidence="3" id="KW-1185">Reference proteome</keyword>
<dbReference type="InterPro" id="IPR000415">
    <property type="entry name" value="Nitroreductase-like"/>
</dbReference>
<protein>
    <submittedName>
        <fullName evidence="2">NAD(P)H nitroreductase</fullName>
    </submittedName>
</protein>
<comment type="caution">
    <text evidence="2">The sequence shown here is derived from an EMBL/GenBank/DDBJ whole genome shotgun (WGS) entry which is preliminary data.</text>
</comment>
<organism evidence="2 3">
    <name type="scientific">Paenibacillus xerothermodurans</name>
    <dbReference type="NCBI Taxonomy" id="1977292"/>
    <lineage>
        <taxon>Bacteria</taxon>
        <taxon>Bacillati</taxon>
        <taxon>Bacillota</taxon>
        <taxon>Bacilli</taxon>
        <taxon>Bacillales</taxon>
        <taxon>Paenibacillaceae</taxon>
        <taxon>Paenibacillus</taxon>
    </lineage>
</organism>
<dbReference type="Proteomes" id="UP000214746">
    <property type="component" value="Unassembled WGS sequence"/>
</dbReference>
<gene>
    <name evidence="2" type="ORF">CBW46_009830</name>
</gene>
<dbReference type="Pfam" id="PF00881">
    <property type="entry name" value="Nitroreductase"/>
    <property type="match status" value="1"/>
</dbReference>
<dbReference type="AlphaFoldDB" id="A0A2W1NNE4"/>